<dbReference type="AlphaFoldDB" id="A0A0V0QKJ6"/>
<evidence type="ECO:0000313" key="4">
    <source>
        <dbReference type="Proteomes" id="UP000054937"/>
    </source>
</evidence>
<feature type="region of interest" description="Disordered" evidence="1">
    <location>
        <begin position="403"/>
        <end position="422"/>
    </location>
</feature>
<evidence type="ECO:0000256" key="2">
    <source>
        <dbReference type="SAM" id="Phobius"/>
    </source>
</evidence>
<name>A0A0V0QKJ6_PSEPJ</name>
<dbReference type="EMBL" id="LDAU01000152">
    <property type="protein sequence ID" value="KRX02783.1"/>
    <property type="molecule type" value="Genomic_DNA"/>
</dbReference>
<proteinExistence type="predicted"/>
<accession>A0A0V0QKJ6</accession>
<comment type="caution">
    <text evidence="3">The sequence shown here is derived from an EMBL/GenBank/DDBJ whole genome shotgun (WGS) entry which is preliminary data.</text>
</comment>
<organism evidence="3 4">
    <name type="scientific">Pseudocohnilembus persalinus</name>
    <name type="common">Ciliate</name>
    <dbReference type="NCBI Taxonomy" id="266149"/>
    <lineage>
        <taxon>Eukaryota</taxon>
        <taxon>Sar</taxon>
        <taxon>Alveolata</taxon>
        <taxon>Ciliophora</taxon>
        <taxon>Intramacronucleata</taxon>
        <taxon>Oligohymenophorea</taxon>
        <taxon>Scuticociliatia</taxon>
        <taxon>Philasterida</taxon>
        <taxon>Pseudocohnilembidae</taxon>
        <taxon>Pseudocohnilembus</taxon>
    </lineage>
</organism>
<keyword evidence="2" id="KW-0472">Membrane</keyword>
<keyword evidence="4" id="KW-1185">Reference proteome</keyword>
<feature type="compositionally biased region" description="Low complexity" evidence="1">
    <location>
        <begin position="403"/>
        <end position="421"/>
    </location>
</feature>
<evidence type="ECO:0008006" key="5">
    <source>
        <dbReference type="Google" id="ProtNLM"/>
    </source>
</evidence>
<dbReference type="Proteomes" id="UP000054937">
    <property type="component" value="Unassembled WGS sequence"/>
</dbReference>
<gene>
    <name evidence="3" type="ORF">PPERSA_02273</name>
</gene>
<dbReference type="InParanoid" id="A0A0V0QKJ6"/>
<evidence type="ECO:0000256" key="1">
    <source>
        <dbReference type="SAM" id="MobiDB-lite"/>
    </source>
</evidence>
<feature type="transmembrane region" description="Helical" evidence="2">
    <location>
        <begin position="129"/>
        <end position="153"/>
    </location>
</feature>
<protein>
    <recommendedName>
        <fullName evidence="5">Transmembrane protein</fullName>
    </recommendedName>
</protein>
<keyword evidence="2" id="KW-1133">Transmembrane helix</keyword>
<sequence>MSYFLLFFGKAKKYIYYNLLNPIKLRNKIESQNFFLNPQQNQFNINTVKNLDFEKQSVMKTVISDSYKFDRISKVNVNLDYSSFSFPLKQELKEAIDQIKSQKIKFYVEIAVEKINKVMEEHYYIVRRFFLIKVILILDTIAIITGLVNMITGANSQNMQYLGKLFFGLGFFILFVSWVEAFLYIFDYQKYIDNSQFNDSIDNEDHLYEDENLTIFTEDSYVGKQMLLQVQIQFFNQINQQFYVKIEIQDQQKRVPQNFMYLEVNPKKREKIKSLQQQLLKLKFANHKLELSIRSRKGKQEEHIFQKIYEKKKQEEQEIQRQLEELQIDDSDSSEFWSFSDESEEITEHHQPLTPQHFQQKNNAMYKYNNNQMNKNDLSNGNRNGVNKGILNKNNSNNINYTNNNNNNNNNSNNNNLNYSGHQIRVGPSVNRNNMNKNRQQFFQFIVPPGGQE</sequence>
<evidence type="ECO:0000313" key="3">
    <source>
        <dbReference type="EMBL" id="KRX02783.1"/>
    </source>
</evidence>
<reference evidence="3 4" key="1">
    <citation type="journal article" date="2015" name="Sci. Rep.">
        <title>Genome of the facultative scuticociliatosis pathogen Pseudocohnilembus persalinus provides insight into its virulence through horizontal gene transfer.</title>
        <authorList>
            <person name="Xiong J."/>
            <person name="Wang G."/>
            <person name="Cheng J."/>
            <person name="Tian M."/>
            <person name="Pan X."/>
            <person name="Warren A."/>
            <person name="Jiang C."/>
            <person name="Yuan D."/>
            <person name="Miao W."/>
        </authorList>
    </citation>
    <scope>NUCLEOTIDE SEQUENCE [LARGE SCALE GENOMIC DNA]</scope>
    <source>
        <strain evidence="3">36N120E</strain>
    </source>
</reference>
<feature type="transmembrane region" description="Helical" evidence="2">
    <location>
        <begin position="165"/>
        <end position="186"/>
    </location>
</feature>
<keyword evidence="2" id="KW-0812">Transmembrane</keyword>